<feature type="domain" description="DUF3598" evidence="1">
    <location>
        <begin position="10"/>
        <end position="145"/>
    </location>
</feature>
<evidence type="ECO:0000259" key="1">
    <source>
        <dbReference type="Pfam" id="PF12204"/>
    </source>
</evidence>
<sequence length="147" mass="17023">MGLREDMPLLARHEGEWEGTYTHLDADGNLLDRHRSHLTCTIVDDTTYHQVNRYTWDDGRTEEIQFPGTYLGDGRCGFDTERIKGEFWELDASTIYLSWVYKAAGADLRLFELIVLSEDGKSKSRVWQWIKGGVCVKRTLIDEHRVA</sequence>
<organism evidence="2 3">
    <name type="scientific">Nonomuraea typhae</name>
    <dbReference type="NCBI Taxonomy" id="2603600"/>
    <lineage>
        <taxon>Bacteria</taxon>
        <taxon>Bacillati</taxon>
        <taxon>Actinomycetota</taxon>
        <taxon>Actinomycetes</taxon>
        <taxon>Streptosporangiales</taxon>
        <taxon>Streptosporangiaceae</taxon>
        <taxon>Nonomuraea</taxon>
    </lineage>
</organism>
<keyword evidence="3" id="KW-1185">Reference proteome</keyword>
<dbReference type="InterPro" id="IPR012674">
    <property type="entry name" value="Calycin"/>
</dbReference>
<dbReference type="RefSeq" id="WP_397085038.1">
    <property type="nucleotide sequence ID" value="NZ_JBITGY010000007.1"/>
</dbReference>
<evidence type="ECO:0000313" key="2">
    <source>
        <dbReference type="EMBL" id="MFI6500858.1"/>
    </source>
</evidence>
<gene>
    <name evidence="2" type="ORF">ACIBG2_26020</name>
</gene>
<comment type="caution">
    <text evidence="2">The sequence shown here is derived from an EMBL/GenBank/DDBJ whole genome shotgun (WGS) entry which is preliminary data.</text>
</comment>
<name>A0ABW7YY58_9ACTN</name>
<dbReference type="EMBL" id="JBITGY010000007">
    <property type="protein sequence ID" value="MFI6500858.1"/>
    <property type="molecule type" value="Genomic_DNA"/>
</dbReference>
<reference evidence="2 3" key="1">
    <citation type="submission" date="2024-10" db="EMBL/GenBank/DDBJ databases">
        <title>The Natural Products Discovery Center: Release of the First 8490 Sequenced Strains for Exploring Actinobacteria Biosynthetic Diversity.</title>
        <authorList>
            <person name="Kalkreuter E."/>
            <person name="Kautsar S.A."/>
            <person name="Yang D."/>
            <person name="Bader C.D."/>
            <person name="Teijaro C.N."/>
            <person name="Fluegel L."/>
            <person name="Davis C.M."/>
            <person name="Simpson J.R."/>
            <person name="Lauterbach L."/>
            <person name="Steele A.D."/>
            <person name="Gui C."/>
            <person name="Meng S."/>
            <person name="Li G."/>
            <person name="Viehrig K."/>
            <person name="Ye F."/>
            <person name="Su P."/>
            <person name="Kiefer A.F."/>
            <person name="Nichols A."/>
            <person name="Cepeda A.J."/>
            <person name="Yan W."/>
            <person name="Fan B."/>
            <person name="Jiang Y."/>
            <person name="Adhikari A."/>
            <person name="Zheng C.-J."/>
            <person name="Schuster L."/>
            <person name="Cowan T.M."/>
            <person name="Smanski M.J."/>
            <person name="Chevrette M.G."/>
            <person name="De Carvalho L.P.S."/>
            <person name="Shen B."/>
        </authorList>
    </citation>
    <scope>NUCLEOTIDE SEQUENCE [LARGE SCALE GENOMIC DNA]</scope>
    <source>
        <strain evidence="2 3">NPDC050545</strain>
    </source>
</reference>
<accession>A0ABW7YY58</accession>
<proteinExistence type="predicted"/>
<protein>
    <submittedName>
        <fullName evidence="2">DUF3598 family protein</fullName>
    </submittedName>
</protein>
<dbReference type="Proteomes" id="UP001612741">
    <property type="component" value="Unassembled WGS sequence"/>
</dbReference>
<evidence type="ECO:0000313" key="3">
    <source>
        <dbReference type="Proteomes" id="UP001612741"/>
    </source>
</evidence>
<dbReference type="SUPFAM" id="SSF50814">
    <property type="entry name" value="Lipocalins"/>
    <property type="match status" value="1"/>
</dbReference>
<dbReference type="Pfam" id="PF12204">
    <property type="entry name" value="DUF3598_N"/>
    <property type="match status" value="1"/>
</dbReference>
<dbReference type="Gene3D" id="2.40.128.20">
    <property type="match status" value="1"/>
</dbReference>
<dbReference type="InterPro" id="IPR022017">
    <property type="entry name" value="BFA1-like_DUF3598"/>
</dbReference>